<evidence type="ECO:0000256" key="4">
    <source>
        <dbReference type="PIRSR" id="PIRSR000398-1"/>
    </source>
</evidence>
<evidence type="ECO:0000256" key="2">
    <source>
        <dbReference type="ARBA" id="ARBA00022679"/>
    </source>
</evidence>
<dbReference type="RefSeq" id="WP_028126412.1">
    <property type="nucleotide sequence ID" value="NZ_PHNE01000002.1"/>
</dbReference>
<keyword evidence="3" id="KW-0949">S-adenosyl-L-methionine</keyword>
<dbReference type="PRINTS" id="PR00505">
    <property type="entry name" value="D12N6MTFRASE"/>
</dbReference>
<protein>
    <submittedName>
        <fullName evidence="5">Restriction endonuclease subunit M</fullName>
    </submittedName>
</protein>
<organism evidence="5 6">
    <name type="scientific">Williamsoniiplasma lucivorax</name>
    <dbReference type="NCBI Taxonomy" id="209274"/>
    <lineage>
        <taxon>Bacteria</taxon>
        <taxon>Bacillati</taxon>
        <taxon>Mycoplasmatota</taxon>
        <taxon>Mollicutes</taxon>
        <taxon>Entomoplasmatales</taxon>
        <taxon>Williamsoniiplasma</taxon>
    </lineage>
</organism>
<dbReference type="Pfam" id="PF02086">
    <property type="entry name" value="MethyltransfD12"/>
    <property type="match status" value="1"/>
</dbReference>
<comment type="caution">
    <text evidence="5">The sequence shown here is derived from an EMBL/GenBank/DDBJ whole genome shotgun (WGS) entry which is preliminary data.</text>
</comment>
<evidence type="ECO:0000313" key="5">
    <source>
        <dbReference type="EMBL" id="PPE05422.1"/>
    </source>
</evidence>
<accession>A0A2S5RDY1</accession>
<dbReference type="GO" id="GO:0009007">
    <property type="term" value="F:site-specific DNA-methyltransferase (adenine-specific) activity"/>
    <property type="evidence" value="ECO:0007669"/>
    <property type="project" value="UniProtKB-EC"/>
</dbReference>
<gene>
    <name evidence="5" type="primary">dam</name>
    <name evidence="5" type="ORF">ELUCI_v1c05140</name>
</gene>
<keyword evidence="6" id="KW-1185">Reference proteome</keyword>
<dbReference type="Gene3D" id="3.40.50.150">
    <property type="entry name" value="Vaccinia Virus protein VP39"/>
    <property type="match status" value="2"/>
</dbReference>
<dbReference type="Proteomes" id="UP000237865">
    <property type="component" value="Unassembled WGS sequence"/>
</dbReference>
<evidence type="ECO:0000256" key="1">
    <source>
        <dbReference type="ARBA" id="ARBA00022603"/>
    </source>
</evidence>
<dbReference type="GO" id="GO:0032259">
    <property type="term" value="P:methylation"/>
    <property type="evidence" value="ECO:0007669"/>
    <property type="project" value="UniProtKB-KW"/>
</dbReference>
<dbReference type="PANTHER" id="PTHR30481">
    <property type="entry name" value="DNA ADENINE METHYLASE"/>
    <property type="match status" value="1"/>
</dbReference>
<dbReference type="SUPFAM" id="SSF53335">
    <property type="entry name" value="S-adenosyl-L-methionine-dependent methyltransferases"/>
    <property type="match status" value="1"/>
</dbReference>
<evidence type="ECO:0000256" key="3">
    <source>
        <dbReference type="ARBA" id="ARBA00022691"/>
    </source>
</evidence>
<dbReference type="STRING" id="1399797.GCA_000518285_00312"/>
<dbReference type="InterPro" id="IPR012263">
    <property type="entry name" value="M_m6A_EcoRV"/>
</dbReference>
<dbReference type="GO" id="GO:1904047">
    <property type="term" value="F:S-adenosyl-L-methionine binding"/>
    <property type="evidence" value="ECO:0007669"/>
    <property type="project" value="TreeGrafter"/>
</dbReference>
<feature type="binding site" evidence="4">
    <location>
        <position position="200"/>
    </location>
    <ligand>
        <name>S-adenosyl-L-methionine</name>
        <dbReference type="ChEBI" id="CHEBI:59789"/>
    </ligand>
</feature>
<keyword evidence="5" id="KW-0540">Nuclease</keyword>
<feature type="binding site" evidence="4">
    <location>
        <position position="61"/>
    </location>
    <ligand>
        <name>S-adenosyl-L-methionine</name>
        <dbReference type="ChEBI" id="CHEBI:59789"/>
    </ligand>
</feature>
<feature type="binding site" evidence="4">
    <location>
        <position position="14"/>
    </location>
    <ligand>
        <name>S-adenosyl-L-methionine</name>
        <dbReference type="ChEBI" id="CHEBI:59789"/>
    </ligand>
</feature>
<dbReference type="GO" id="GO:0004519">
    <property type="term" value="F:endonuclease activity"/>
    <property type="evidence" value="ECO:0007669"/>
    <property type="project" value="UniProtKB-KW"/>
</dbReference>
<sequence>MNKFISPLTWPGGKAKQWNLIKSYFPKNTERMRYIEPFFGGGSIGLNALREDLFRDYTFNDINTDLINFWKGIMSDKNFLEMYKPILKLIFHPKVKTLDEIKSIYAEIERETPNHWLLFLLKNNLTFNGSVKGTWTQQRLEQNWNHNKFERVLETSKLLNKKYWSTLPLVHFENNPAQGSMFFGKYNSKTWMKNTFYYIDPPYFEIKNLYEYSMSQKQWKKFKGWIREINNYGAKFCISLNDCPEVREMFKEFNIYEAAWKYTSSNTKNCPIKIGKELIITNYEIKE</sequence>
<dbReference type="GO" id="GO:0009307">
    <property type="term" value="P:DNA restriction-modification system"/>
    <property type="evidence" value="ECO:0007669"/>
    <property type="project" value="InterPro"/>
</dbReference>
<dbReference type="AlphaFoldDB" id="A0A2S5RDY1"/>
<keyword evidence="5" id="KW-0255">Endonuclease</keyword>
<proteinExistence type="predicted"/>
<dbReference type="EMBL" id="PHNE01000002">
    <property type="protein sequence ID" value="PPE05422.1"/>
    <property type="molecule type" value="Genomic_DNA"/>
</dbReference>
<keyword evidence="1" id="KW-0489">Methyltransferase</keyword>
<evidence type="ECO:0000313" key="6">
    <source>
        <dbReference type="Proteomes" id="UP000237865"/>
    </source>
</evidence>
<dbReference type="InterPro" id="IPR029063">
    <property type="entry name" value="SAM-dependent_MTases_sf"/>
</dbReference>
<name>A0A2S5RDY1_9MOLU</name>
<dbReference type="PIRSF" id="PIRSF000398">
    <property type="entry name" value="M_m6A_EcoRV"/>
    <property type="match status" value="1"/>
</dbReference>
<keyword evidence="2" id="KW-0808">Transferase</keyword>
<dbReference type="GO" id="GO:0043565">
    <property type="term" value="F:sequence-specific DNA binding"/>
    <property type="evidence" value="ECO:0007669"/>
    <property type="project" value="TreeGrafter"/>
</dbReference>
<feature type="binding site" evidence="4">
    <location>
        <position position="10"/>
    </location>
    <ligand>
        <name>S-adenosyl-L-methionine</name>
        <dbReference type="ChEBI" id="CHEBI:59789"/>
    </ligand>
</feature>
<dbReference type="GO" id="GO:0006298">
    <property type="term" value="P:mismatch repair"/>
    <property type="evidence" value="ECO:0007669"/>
    <property type="project" value="TreeGrafter"/>
</dbReference>
<keyword evidence="5" id="KW-0378">Hydrolase</keyword>
<dbReference type="InterPro" id="IPR012327">
    <property type="entry name" value="MeTrfase_D12"/>
</dbReference>
<reference evidence="5 6" key="1">
    <citation type="submission" date="2017-11" db="EMBL/GenBank/DDBJ databases">
        <title>Genome sequence of Entomoplasma lucivorax PIPN-2 (ATCC 49196).</title>
        <authorList>
            <person name="Lo W.-S."/>
            <person name="Gasparich G.E."/>
            <person name="Kuo C.-H."/>
        </authorList>
    </citation>
    <scope>NUCLEOTIDE SEQUENCE [LARGE SCALE GENOMIC DNA]</scope>
    <source>
        <strain evidence="5 6">PIPN-2</strain>
    </source>
</reference>